<dbReference type="EMBL" id="JGYP01000001">
    <property type="protein sequence ID" value="KFI46882.1"/>
    <property type="molecule type" value="Genomic_DNA"/>
</dbReference>
<dbReference type="AlphaFoldDB" id="A0A086ZK32"/>
<dbReference type="SUPFAM" id="SSF53807">
    <property type="entry name" value="Helical backbone' metal receptor"/>
    <property type="match status" value="1"/>
</dbReference>
<gene>
    <name evidence="6" type="ORF">BBOH_0356</name>
</gene>
<dbReference type="GO" id="GO:0030313">
    <property type="term" value="C:cell envelope"/>
    <property type="evidence" value="ECO:0007669"/>
    <property type="project" value="UniProtKB-SubCell"/>
</dbReference>
<dbReference type="STRING" id="1437606.BBOH_0356"/>
<evidence type="ECO:0000256" key="3">
    <source>
        <dbReference type="ARBA" id="ARBA00022723"/>
    </source>
</evidence>
<keyword evidence="3" id="KW-0479">Metal-binding</keyword>
<name>A0A086ZK32_9BIFI</name>
<evidence type="ECO:0000256" key="5">
    <source>
        <dbReference type="SAM" id="SignalP"/>
    </source>
</evidence>
<accession>A0A086ZK32</accession>
<dbReference type="PROSITE" id="PS51257">
    <property type="entry name" value="PROKAR_LIPOPROTEIN"/>
    <property type="match status" value="1"/>
</dbReference>
<dbReference type="Gene3D" id="3.40.50.1980">
    <property type="entry name" value="Nitrogenase molybdenum iron protein domain"/>
    <property type="match status" value="1"/>
</dbReference>
<dbReference type="InterPro" id="IPR006127">
    <property type="entry name" value="ZnuA-like"/>
</dbReference>
<organism evidence="6 7">
    <name type="scientific">Bifidobacterium bohemicum DSM 22767</name>
    <dbReference type="NCBI Taxonomy" id="1437606"/>
    <lineage>
        <taxon>Bacteria</taxon>
        <taxon>Bacillati</taxon>
        <taxon>Actinomycetota</taxon>
        <taxon>Actinomycetes</taxon>
        <taxon>Bifidobacteriales</taxon>
        <taxon>Bifidobacteriaceae</taxon>
        <taxon>Bifidobacterium</taxon>
    </lineage>
</organism>
<proteinExistence type="predicted"/>
<dbReference type="RefSeq" id="WP_052118113.1">
    <property type="nucleotide sequence ID" value="NZ_JDUS01000001.1"/>
</dbReference>
<dbReference type="GO" id="GO:0030001">
    <property type="term" value="P:metal ion transport"/>
    <property type="evidence" value="ECO:0007669"/>
    <property type="project" value="InterPro"/>
</dbReference>
<sequence>MIRMNRMVIRVLATVAAVSLFLGLAACGTTNEASRHDGPITVVASVNQWGTLARQVGGPDVHVTSIVDSIAVDAHDFEPKTSDVARLEKADVTLTNGIGYDAWATKNLEHSSSDAIDISAAEAAGAKEGDNPHLWFSSNARKKVARELESAFVKQRPDKAKTFSARLEAWMETERSLEQRFRQISSEHGGVSYAATEAVVYYLLKDMGLTDGTPVGFARAVASDGEPAPADLKAFRNVLAEGKVAMLVNNEQEADATTKALVKLAGQSGVPVVNVTEQIPPDRRTLNDWIGMLADHVERAMATGAGKESKAHNT</sequence>
<dbReference type="OrthoDB" id="5296019at2"/>
<dbReference type="PANTHER" id="PTHR42953:SF1">
    <property type="entry name" value="METAL-BINDING PROTEIN HI_0362-RELATED"/>
    <property type="match status" value="1"/>
</dbReference>
<evidence type="ECO:0000256" key="2">
    <source>
        <dbReference type="ARBA" id="ARBA00022448"/>
    </source>
</evidence>
<evidence type="ECO:0000313" key="6">
    <source>
        <dbReference type="EMBL" id="KFI46882.1"/>
    </source>
</evidence>
<feature type="chain" id="PRO_5038969081" evidence="5">
    <location>
        <begin position="27"/>
        <end position="314"/>
    </location>
</feature>
<keyword evidence="4 5" id="KW-0732">Signal</keyword>
<evidence type="ECO:0000256" key="4">
    <source>
        <dbReference type="ARBA" id="ARBA00022729"/>
    </source>
</evidence>
<dbReference type="InterPro" id="IPR050492">
    <property type="entry name" value="Bact_metal-bind_prot9"/>
</dbReference>
<evidence type="ECO:0000256" key="1">
    <source>
        <dbReference type="ARBA" id="ARBA00004196"/>
    </source>
</evidence>
<comment type="subcellular location">
    <subcellularLocation>
        <location evidence="1">Cell envelope</location>
    </subcellularLocation>
</comment>
<protein>
    <submittedName>
        <fullName evidence="6">ABC transporter substrate-binding protein</fullName>
    </submittedName>
</protein>
<comment type="caution">
    <text evidence="6">The sequence shown here is derived from an EMBL/GenBank/DDBJ whole genome shotgun (WGS) entry which is preliminary data.</text>
</comment>
<dbReference type="eggNOG" id="COG0803">
    <property type="taxonomic scope" value="Bacteria"/>
</dbReference>
<dbReference type="Pfam" id="PF01297">
    <property type="entry name" value="ZnuA"/>
    <property type="match status" value="1"/>
</dbReference>
<reference evidence="6 7" key="1">
    <citation type="submission" date="2014-03" db="EMBL/GenBank/DDBJ databases">
        <title>Genomics of Bifidobacteria.</title>
        <authorList>
            <person name="Ventura M."/>
            <person name="Milani C."/>
            <person name="Lugli G.A."/>
        </authorList>
    </citation>
    <scope>NUCLEOTIDE SEQUENCE [LARGE SCALE GENOMIC DNA]</scope>
    <source>
        <strain evidence="6 7">DSM 22767</strain>
    </source>
</reference>
<keyword evidence="7" id="KW-1185">Reference proteome</keyword>
<evidence type="ECO:0000313" key="7">
    <source>
        <dbReference type="Proteomes" id="UP000029096"/>
    </source>
</evidence>
<dbReference type="PANTHER" id="PTHR42953">
    <property type="entry name" value="HIGH-AFFINITY ZINC UPTAKE SYSTEM PROTEIN ZNUA-RELATED"/>
    <property type="match status" value="1"/>
</dbReference>
<dbReference type="GO" id="GO:0046872">
    <property type="term" value="F:metal ion binding"/>
    <property type="evidence" value="ECO:0007669"/>
    <property type="project" value="UniProtKB-KW"/>
</dbReference>
<keyword evidence="2" id="KW-0813">Transport</keyword>
<feature type="signal peptide" evidence="5">
    <location>
        <begin position="1"/>
        <end position="26"/>
    </location>
</feature>
<dbReference type="Proteomes" id="UP000029096">
    <property type="component" value="Unassembled WGS sequence"/>
</dbReference>